<name>A0A1J4QEI6_9GAMM</name>
<feature type="binding site" evidence="5">
    <location>
        <position position="111"/>
    </location>
    <ligand>
        <name>Mg(2+)</name>
        <dbReference type="ChEBI" id="CHEBI:18420"/>
    </ligand>
</feature>
<dbReference type="PANTHER" id="PTHR33254">
    <property type="entry name" value="4-HYDROXY-4-METHYL-2-OXOGLUTARATE ALDOLASE 3-RELATED"/>
    <property type="match status" value="1"/>
</dbReference>
<dbReference type="CDD" id="cd16841">
    <property type="entry name" value="RraA_family"/>
    <property type="match status" value="1"/>
</dbReference>
<comment type="caution">
    <text evidence="6">The sequence shown here is derived from an EMBL/GenBank/DDBJ whole genome shotgun (WGS) entry which is preliminary data.</text>
</comment>
<evidence type="ECO:0000256" key="1">
    <source>
        <dbReference type="ARBA" id="ARBA00001968"/>
    </source>
</evidence>
<dbReference type="GO" id="GO:0008168">
    <property type="term" value="F:methyltransferase activity"/>
    <property type="evidence" value="ECO:0007669"/>
    <property type="project" value="UniProtKB-KW"/>
</dbReference>
<dbReference type="RefSeq" id="WP_071471992.1">
    <property type="nucleotide sequence ID" value="NZ_MDKE01000011.1"/>
</dbReference>
<evidence type="ECO:0000313" key="7">
    <source>
        <dbReference type="Proteomes" id="UP000243073"/>
    </source>
</evidence>
<dbReference type="InterPro" id="IPR036704">
    <property type="entry name" value="RraA/RraA-like_sf"/>
</dbReference>
<dbReference type="PANTHER" id="PTHR33254:SF4">
    <property type="entry name" value="4-HYDROXY-4-METHYL-2-OXOGLUTARATE ALDOLASE 3-RELATED"/>
    <property type="match status" value="1"/>
</dbReference>
<organism evidence="6 7">
    <name type="scientific">Oceanisphaera psychrotolerans</name>
    <dbReference type="NCBI Taxonomy" id="1414654"/>
    <lineage>
        <taxon>Bacteria</taxon>
        <taxon>Pseudomonadati</taxon>
        <taxon>Pseudomonadota</taxon>
        <taxon>Gammaproteobacteria</taxon>
        <taxon>Aeromonadales</taxon>
        <taxon>Aeromonadaceae</taxon>
        <taxon>Oceanisphaera</taxon>
    </lineage>
</organism>
<dbReference type="GO" id="GO:0046872">
    <property type="term" value="F:metal ion binding"/>
    <property type="evidence" value="ECO:0007669"/>
    <property type="project" value="UniProtKB-KW"/>
</dbReference>
<keyword evidence="6" id="KW-0489">Methyltransferase</keyword>
<dbReference type="STRING" id="1414654.BFR47_00495"/>
<evidence type="ECO:0000313" key="6">
    <source>
        <dbReference type="EMBL" id="OIN12217.1"/>
    </source>
</evidence>
<evidence type="ECO:0000256" key="2">
    <source>
        <dbReference type="ARBA" id="ARBA00016549"/>
    </source>
</evidence>
<comment type="cofactor">
    <cofactor evidence="1">
        <name>a divalent metal cation</name>
        <dbReference type="ChEBI" id="CHEBI:60240"/>
    </cofactor>
</comment>
<dbReference type="EMBL" id="MDKE01000011">
    <property type="protein sequence ID" value="OIN12217.1"/>
    <property type="molecule type" value="Genomic_DNA"/>
</dbReference>
<accession>A0A1J4QEI6</accession>
<dbReference type="AlphaFoldDB" id="A0A1J4QEI6"/>
<evidence type="ECO:0000256" key="4">
    <source>
        <dbReference type="ARBA" id="ARBA00030169"/>
    </source>
</evidence>
<dbReference type="Proteomes" id="UP000243073">
    <property type="component" value="Unassembled WGS sequence"/>
</dbReference>
<dbReference type="SUPFAM" id="SSF89562">
    <property type="entry name" value="RraA-like"/>
    <property type="match status" value="1"/>
</dbReference>
<dbReference type="GO" id="GO:0032259">
    <property type="term" value="P:methylation"/>
    <property type="evidence" value="ECO:0007669"/>
    <property type="project" value="UniProtKB-KW"/>
</dbReference>
<comment type="cofactor">
    <cofactor evidence="5">
        <name>Mg(2+)</name>
        <dbReference type="ChEBI" id="CHEBI:18420"/>
    </cofactor>
</comment>
<dbReference type="InterPro" id="IPR005493">
    <property type="entry name" value="RraA/RraA-like"/>
</dbReference>
<dbReference type="Gene3D" id="3.50.30.40">
    <property type="entry name" value="Ribonuclease E inhibitor RraA/RraA-like"/>
    <property type="match status" value="1"/>
</dbReference>
<dbReference type="Pfam" id="PF03737">
    <property type="entry name" value="RraA-like"/>
    <property type="match status" value="1"/>
</dbReference>
<sequence length="208" mass="21956">MTTKAMTAELLNMLLQVETATLGHVISEGFMTPAMQCATSEQRCCGPALTVSLPEDDGYSLPLALQQASPGDVLVIERLNDARHACWGAVMTEAALQAGISAVVLDGYITDIGAIRAAGLPVWCKGRSPLTTKSGKTGGNVNQAVTCDGVRVTPGDIVLADENGVMILPAWQAEALARQALAIQAQEPLIIERIHNGESLATIYYSQH</sequence>
<proteinExistence type="predicted"/>
<keyword evidence="5" id="KW-0479">Metal-binding</keyword>
<keyword evidence="5" id="KW-0460">Magnesium</keyword>
<keyword evidence="7" id="KW-1185">Reference proteome</keyword>
<reference evidence="6 7" key="1">
    <citation type="submission" date="2016-07" db="EMBL/GenBank/DDBJ databases">
        <title>Draft Genome Sequence of Oceanisphaera psychrotolerans, isolated from coastal sediment samples.</title>
        <authorList>
            <person name="Zhuo S."/>
            <person name="Ruan Z."/>
        </authorList>
    </citation>
    <scope>NUCLEOTIDE SEQUENCE [LARGE SCALE GENOMIC DNA]</scope>
    <source>
        <strain evidence="6 7">LAM-WHM-ZC</strain>
    </source>
</reference>
<feature type="binding site" evidence="5">
    <location>
        <begin position="88"/>
        <end position="91"/>
    </location>
    <ligand>
        <name>substrate</name>
    </ligand>
</feature>
<gene>
    <name evidence="6" type="ORF">BFR47_00495</name>
</gene>
<keyword evidence="6" id="KW-0808">Transferase</keyword>
<protein>
    <recommendedName>
        <fullName evidence="2">Putative 4-hydroxy-4-methyl-2-oxoglutarate aldolase</fullName>
    </recommendedName>
    <alternativeName>
        <fullName evidence="3">Regulator of ribonuclease activity homolog</fullName>
    </alternativeName>
    <alternativeName>
        <fullName evidence="4">RraA-like protein</fullName>
    </alternativeName>
</protein>
<evidence type="ECO:0000256" key="5">
    <source>
        <dbReference type="PIRSR" id="PIRSR605493-1"/>
    </source>
</evidence>
<evidence type="ECO:0000256" key="3">
    <source>
        <dbReference type="ARBA" id="ARBA00029596"/>
    </source>
</evidence>